<feature type="chain" id="PRO_5027028310" evidence="1">
    <location>
        <begin position="27"/>
        <end position="167"/>
    </location>
</feature>
<keyword evidence="1" id="KW-0732">Signal</keyword>
<keyword evidence="4" id="KW-1185">Reference proteome</keyword>
<comment type="caution">
    <text evidence="3">The sequence shown here is derived from an EMBL/GenBank/DDBJ whole genome shotgun (WGS) entry which is preliminary data.</text>
</comment>
<dbReference type="InterPro" id="IPR025326">
    <property type="entry name" value="DUF4232"/>
</dbReference>
<dbReference type="AlphaFoldDB" id="A0A6L6XYR0"/>
<dbReference type="Proteomes" id="UP000473525">
    <property type="component" value="Unassembled WGS sequence"/>
</dbReference>
<organism evidence="3 4">
    <name type="scientific">Nocardioides agri</name>
    <dbReference type="NCBI Taxonomy" id="2682843"/>
    <lineage>
        <taxon>Bacteria</taxon>
        <taxon>Bacillati</taxon>
        <taxon>Actinomycetota</taxon>
        <taxon>Actinomycetes</taxon>
        <taxon>Propionibacteriales</taxon>
        <taxon>Nocardioidaceae</taxon>
        <taxon>Nocardioides</taxon>
    </lineage>
</organism>
<gene>
    <name evidence="3" type="ORF">GON03_15480</name>
</gene>
<name>A0A6L6XYR0_9ACTN</name>
<dbReference type="Pfam" id="PF14016">
    <property type="entry name" value="DUF4232"/>
    <property type="match status" value="1"/>
</dbReference>
<feature type="signal peptide" evidence="1">
    <location>
        <begin position="1"/>
        <end position="26"/>
    </location>
</feature>
<evidence type="ECO:0000256" key="1">
    <source>
        <dbReference type="SAM" id="SignalP"/>
    </source>
</evidence>
<evidence type="ECO:0000313" key="3">
    <source>
        <dbReference type="EMBL" id="MVQ50585.1"/>
    </source>
</evidence>
<feature type="domain" description="DUF4232" evidence="2">
    <location>
        <begin position="32"/>
        <end position="154"/>
    </location>
</feature>
<reference evidence="3 4" key="1">
    <citation type="submission" date="2019-12" db="EMBL/GenBank/DDBJ databases">
        <authorList>
            <person name="Huq M.A."/>
        </authorList>
    </citation>
    <scope>NUCLEOTIDE SEQUENCE [LARGE SCALE GENOMIC DNA]</scope>
    <source>
        <strain evidence="3 4">MAH-18</strain>
    </source>
</reference>
<accession>A0A6L6XYR0</accession>
<protein>
    <submittedName>
        <fullName evidence="3">DUF4232 domain-containing protein</fullName>
    </submittedName>
</protein>
<proteinExistence type="predicted"/>
<sequence>MRTTLTSALVGLLVTGLASVPSAAHAAPTPECTNAALVASYRGGDAATSHRYGRIVLRNTSDRACVVQGYGGLSYVGGDDGTQVGAAATRTPSRTPRVVLQPGQRVVSRVVETLAAPYPRHTCRPAHVDGFRVYLPDETRAQFVRHPTTGCRNPRIHLLEHAAYRRP</sequence>
<evidence type="ECO:0000313" key="4">
    <source>
        <dbReference type="Proteomes" id="UP000473525"/>
    </source>
</evidence>
<dbReference type="EMBL" id="WSEK01000004">
    <property type="protein sequence ID" value="MVQ50585.1"/>
    <property type="molecule type" value="Genomic_DNA"/>
</dbReference>
<evidence type="ECO:0000259" key="2">
    <source>
        <dbReference type="Pfam" id="PF14016"/>
    </source>
</evidence>